<reference evidence="1 2" key="1">
    <citation type="submission" date="2019-12" db="EMBL/GenBank/DDBJ databases">
        <title>Paraburkholderia acidiphila 7Q-K02 sp. nov and Paraburkholderia acidisoli DHF22 sp. nov., two strains isolated from forest soil.</title>
        <authorList>
            <person name="Gao Z."/>
            <person name="Qiu L."/>
        </authorList>
    </citation>
    <scope>NUCLEOTIDE SEQUENCE [LARGE SCALE GENOMIC DNA]</scope>
    <source>
        <strain evidence="1 2">DHF22</strain>
    </source>
</reference>
<dbReference type="EMBL" id="CP046913">
    <property type="protein sequence ID" value="QGZ60965.1"/>
    <property type="molecule type" value="Genomic_DNA"/>
</dbReference>
<dbReference type="InterPro" id="IPR014993">
    <property type="entry name" value="DUF1841"/>
</dbReference>
<gene>
    <name evidence="1" type="ORF">FAZ98_03985</name>
</gene>
<proteinExistence type="predicted"/>
<dbReference type="RefSeq" id="WP_158948996.1">
    <property type="nucleotide sequence ID" value="NZ_CP046913.1"/>
</dbReference>
<dbReference type="AlphaFoldDB" id="A0A7Z2JFB0"/>
<keyword evidence="2" id="KW-1185">Reference proteome</keyword>
<dbReference type="OrthoDB" id="9789432at2"/>
<dbReference type="Pfam" id="PF08897">
    <property type="entry name" value="DUF1841"/>
    <property type="match status" value="1"/>
</dbReference>
<name>A0A7Z2JFB0_9BURK</name>
<sequence>MFNPSRDEVRRFFTETWRKQRAGEILTPLEAMAADWIVEHPEYHAELTDAEAAAAQDYSPERGQSNPFLHLSMHLAISEQLSIDQPPGIRAAHDRLAARMGSTHDAQHAIMECLGETIWEAQRTNTPPDTDAYLARIERRATRDRG</sequence>
<organism evidence="1 2">
    <name type="scientific">Paraburkholderia acidisoli</name>
    <dbReference type="NCBI Taxonomy" id="2571748"/>
    <lineage>
        <taxon>Bacteria</taxon>
        <taxon>Pseudomonadati</taxon>
        <taxon>Pseudomonadota</taxon>
        <taxon>Betaproteobacteria</taxon>
        <taxon>Burkholderiales</taxon>
        <taxon>Burkholderiaceae</taxon>
        <taxon>Paraburkholderia</taxon>
    </lineage>
</organism>
<accession>A0A7Z2JFB0</accession>
<dbReference type="Proteomes" id="UP000433577">
    <property type="component" value="Chromosome 1"/>
</dbReference>
<protein>
    <submittedName>
        <fullName evidence="1">DUF1841 family protein</fullName>
    </submittedName>
</protein>
<evidence type="ECO:0000313" key="2">
    <source>
        <dbReference type="Proteomes" id="UP000433577"/>
    </source>
</evidence>
<dbReference type="KEGG" id="pacs:FAZ98_03985"/>
<evidence type="ECO:0000313" key="1">
    <source>
        <dbReference type="EMBL" id="QGZ60965.1"/>
    </source>
</evidence>